<gene>
    <name evidence="2" type="ORF">EVAR_59304_1</name>
</gene>
<dbReference type="STRING" id="151549.A0A4C1YBS7"/>
<comment type="caution">
    <text evidence="2">The sequence shown here is derived from an EMBL/GenBank/DDBJ whole genome shotgun (WGS) entry which is preliminary data.</text>
</comment>
<organism evidence="2 3">
    <name type="scientific">Eumeta variegata</name>
    <name type="common">Bagworm moth</name>
    <name type="synonym">Eumeta japonica</name>
    <dbReference type="NCBI Taxonomy" id="151549"/>
    <lineage>
        <taxon>Eukaryota</taxon>
        <taxon>Metazoa</taxon>
        <taxon>Ecdysozoa</taxon>
        <taxon>Arthropoda</taxon>
        <taxon>Hexapoda</taxon>
        <taxon>Insecta</taxon>
        <taxon>Pterygota</taxon>
        <taxon>Neoptera</taxon>
        <taxon>Endopterygota</taxon>
        <taxon>Lepidoptera</taxon>
        <taxon>Glossata</taxon>
        <taxon>Ditrysia</taxon>
        <taxon>Tineoidea</taxon>
        <taxon>Psychidae</taxon>
        <taxon>Oiketicinae</taxon>
        <taxon>Eumeta</taxon>
    </lineage>
</organism>
<dbReference type="Gene3D" id="3.30.420.10">
    <property type="entry name" value="Ribonuclease H-like superfamily/Ribonuclease H"/>
    <property type="match status" value="1"/>
</dbReference>
<dbReference type="Proteomes" id="UP000299102">
    <property type="component" value="Unassembled WGS sequence"/>
</dbReference>
<keyword evidence="3" id="KW-1185">Reference proteome</keyword>
<protein>
    <submittedName>
        <fullName evidence="2">Mariner Mos1 transposase</fullName>
    </submittedName>
</protein>
<dbReference type="OrthoDB" id="10017160at2759"/>
<evidence type="ECO:0000313" key="3">
    <source>
        <dbReference type="Proteomes" id="UP000299102"/>
    </source>
</evidence>
<dbReference type="AlphaFoldDB" id="A0A4C1YBS7"/>
<feature type="region of interest" description="Disordered" evidence="1">
    <location>
        <begin position="1"/>
        <end position="25"/>
    </location>
</feature>
<accession>A0A4C1YBS7</accession>
<evidence type="ECO:0000256" key="1">
    <source>
        <dbReference type="SAM" id="MobiDB-lite"/>
    </source>
</evidence>
<dbReference type="EMBL" id="BGZK01001147">
    <property type="protein sequence ID" value="GBP72490.1"/>
    <property type="molecule type" value="Genomic_DNA"/>
</dbReference>
<proteinExistence type="predicted"/>
<dbReference type="GO" id="GO:0003676">
    <property type="term" value="F:nucleic acid binding"/>
    <property type="evidence" value="ECO:0007669"/>
    <property type="project" value="InterPro"/>
</dbReference>
<evidence type="ECO:0000313" key="2">
    <source>
        <dbReference type="EMBL" id="GBP72490.1"/>
    </source>
</evidence>
<name>A0A4C1YBS7_EUMVA</name>
<sequence>MIDVARPSHAPARSPARRGPLASSPGARLARASIRVLCRRVALAPSSKDKTAVTADWYTNNRLPLVLEKVRDKRPHSRILHYDNASPHTTRKTANYLGTLGTELLAHSPRSPDLALCDFYLFSNLKEKKSRKTVYGRRESSGCM</sequence>
<reference evidence="2 3" key="1">
    <citation type="journal article" date="2019" name="Commun. Biol.">
        <title>The bagworm genome reveals a unique fibroin gene that provides high tensile strength.</title>
        <authorList>
            <person name="Kono N."/>
            <person name="Nakamura H."/>
            <person name="Ohtoshi R."/>
            <person name="Tomita M."/>
            <person name="Numata K."/>
            <person name="Arakawa K."/>
        </authorList>
    </citation>
    <scope>NUCLEOTIDE SEQUENCE [LARGE SCALE GENOMIC DNA]</scope>
</reference>
<dbReference type="InterPro" id="IPR036397">
    <property type="entry name" value="RNaseH_sf"/>
</dbReference>